<evidence type="ECO:0000313" key="1">
    <source>
        <dbReference type="EMBL" id="MFC5987693.1"/>
    </source>
</evidence>
<reference evidence="2" key="1">
    <citation type="journal article" date="2019" name="Int. J. Syst. Evol. Microbiol.">
        <title>The Global Catalogue of Microorganisms (GCM) 10K type strain sequencing project: providing services to taxonomists for standard genome sequencing and annotation.</title>
        <authorList>
            <consortium name="The Broad Institute Genomics Platform"/>
            <consortium name="The Broad Institute Genome Sequencing Center for Infectious Disease"/>
            <person name="Wu L."/>
            <person name="Ma J."/>
        </authorList>
    </citation>
    <scope>NUCLEOTIDE SEQUENCE [LARGE SCALE GENOMIC DNA]</scope>
    <source>
        <strain evidence="2">CCM 8749</strain>
    </source>
</reference>
<gene>
    <name evidence="1" type="ORF">ACFPXP_14910</name>
</gene>
<protein>
    <submittedName>
        <fullName evidence="1">Uncharacterized protein</fullName>
    </submittedName>
</protein>
<organism evidence="1 2">
    <name type="scientific">Marinicrinis lubricantis</name>
    <dbReference type="NCBI Taxonomy" id="2086470"/>
    <lineage>
        <taxon>Bacteria</taxon>
        <taxon>Bacillati</taxon>
        <taxon>Bacillota</taxon>
        <taxon>Bacilli</taxon>
        <taxon>Bacillales</taxon>
        <taxon>Paenibacillaceae</taxon>
    </lineage>
</organism>
<dbReference type="RefSeq" id="WP_379895108.1">
    <property type="nucleotide sequence ID" value="NZ_CBCSCT010000032.1"/>
</dbReference>
<sequence length="139" mass="16319">MDKDEHIQLLNRHIDYLEQQYNWMDSLGHVKPPNGIFYLLERFHVNHRAAFINSAEIEVLENRLSRLNALCVHLTLSQDAVESRYIESRGEAWRSYVLGTHSTITEACQKFLENQEELRMCAKQSPNLLSQMQTLLLYV</sequence>
<dbReference type="EMBL" id="JBHSQV010000169">
    <property type="protein sequence ID" value="MFC5987693.1"/>
    <property type="molecule type" value="Genomic_DNA"/>
</dbReference>
<comment type="caution">
    <text evidence="1">The sequence shown here is derived from an EMBL/GenBank/DDBJ whole genome shotgun (WGS) entry which is preliminary data.</text>
</comment>
<evidence type="ECO:0000313" key="2">
    <source>
        <dbReference type="Proteomes" id="UP001596250"/>
    </source>
</evidence>
<proteinExistence type="predicted"/>
<keyword evidence="2" id="KW-1185">Reference proteome</keyword>
<dbReference type="Proteomes" id="UP001596250">
    <property type="component" value="Unassembled WGS sequence"/>
</dbReference>
<name>A0ABW1IRF1_9BACL</name>
<accession>A0ABW1IRF1</accession>